<evidence type="ECO:0000313" key="20">
    <source>
        <dbReference type="EMBL" id="GAE86998.1"/>
    </source>
</evidence>
<keyword evidence="12 15" id="KW-0648">Protein biosynthesis</keyword>
<comment type="catalytic activity">
    <reaction evidence="14 15">
        <text>tRNA(Phe) + L-phenylalanine + ATP = L-phenylalanyl-tRNA(Phe) + AMP + diphosphate + H(+)</text>
        <dbReference type="Rhea" id="RHEA:19413"/>
        <dbReference type="Rhea" id="RHEA-COMP:9668"/>
        <dbReference type="Rhea" id="RHEA-COMP:9699"/>
        <dbReference type="ChEBI" id="CHEBI:15378"/>
        <dbReference type="ChEBI" id="CHEBI:30616"/>
        <dbReference type="ChEBI" id="CHEBI:33019"/>
        <dbReference type="ChEBI" id="CHEBI:58095"/>
        <dbReference type="ChEBI" id="CHEBI:78442"/>
        <dbReference type="ChEBI" id="CHEBI:78531"/>
        <dbReference type="ChEBI" id="CHEBI:456215"/>
        <dbReference type="EC" id="6.1.1.20"/>
    </reaction>
</comment>
<dbReference type="FunFam" id="2.40.50.140:FF:000045">
    <property type="entry name" value="Phenylalanine--tRNA ligase beta subunit"/>
    <property type="match status" value="1"/>
</dbReference>
<keyword evidence="7 15" id="KW-0479">Metal-binding</keyword>
<dbReference type="Pfam" id="PF03484">
    <property type="entry name" value="B5"/>
    <property type="match status" value="1"/>
</dbReference>
<dbReference type="EC" id="6.1.1.20" evidence="15"/>
<dbReference type="GO" id="GO:0009328">
    <property type="term" value="C:phenylalanine-tRNA ligase complex"/>
    <property type="evidence" value="ECO:0007669"/>
    <property type="project" value="TreeGrafter"/>
</dbReference>
<dbReference type="RefSeq" id="WP_038286794.1">
    <property type="nucleotide sequence ID" value="NZ_BAVR01000003.1"/>
</dbReference>
<dbReference type="InterPro" id="IPR033714">
    <property type="entry name" value="tRNA_bind_bactPheRS"/>
</dbReference>
<evidence type="ECO:0000256" key="3">
    <source>
        <dbReference type="ARBA" id="ARBA00011209"/>
    </source>
</evidence>
<dbReference type="InterPro" id="IPR002547">
    <property type="entry name" value="tRNA-bd_dom"/>
</dbReference>
<dbReference type="InterPro" id="IPR020825">
    <property type="entry name" value="Phe-tRNA_synthase-like_B3/B4"/>
</dbReference>
<name>W4V2G3_9FIRM</name>
<feature type="binding site" evidence="15">
    <location>
        <position position="467"/>
    </location>
    <ligand>
        <name>Mg(2+)</name>
        <dbReference type="ChEBI" id="CHEBI:18420"/>
        <note>shared with alpha subunit</note>
    </ligand>
</feature>
<dbReference type="GO" id="GO:0016740">
    <property type="term" value="F:transferase activity"/>
    <property type="evidence" value="ECO:0007669"/>
    <property type="project" value="UniProtKB-ARBA"/>
</dbReference>
<dbReference type="FunFam" id="3.50.40.10:FF:000001">
    <property type="entry name" value="Phenylalanine--tRNA ligase beta subunit"/>
    <property type="match status" value="1"/>
</dbReference>
<evidence type="ECO:0000256" key="8">
    <source>
        <dbReference type="ARBA" id="ARBA00022741"/>
    </source>
</evidence>
<feature type="binding site" evidence="15">
    <location>
        <position position="464"/>
    </location>
    <ligand>
        <name>Mg(2+)</name>
        <dbReference type="ChEBI" id="CHEBI:18420"/>
        <note>shared with alpha subunit</note>
    </ligand>
</feature>
<dbReference type="SMART" id="SM00874">
    <property type="entry name" value="B5"/>
    <property type="match status" value="1"/>
</dbReference>
<dbReference type="OrthoDB" id="9805455at2"/>
<dbReference type="PANTHER" id="PTHR10947:SF0">
    <property type="entry name" value="PHENYLALANINE--TRNA LIGASE BETA SUBUNIT"/>
    <property type="match status" value="1"/>
</dbReference>
<dbReference type="PANTHER" id="PTHR10947">
    <property type="entry name" value="PHENYLALANYL-TRNA SYNTHETASE BETA CHAIN AND LEUCINE-RICH REPEAT-CONTAINING PROTEIN 47"/>
    <property type="match status" value="1"/>
</dbReference>
<comment type="caution">
    <text evidence="20">The sequence shown here is derived from an EMBL/GenBank/DDBJ whole genome shotgun (WGS) entry which is preliminary data.</text>
</comment>
<dbReference type="GO" id="GO:0000049">
    <property type="term" value="F:tRNA binding"/>
    <property type="evidence" value="ECO:0007669"/>
    <property type="project" value="UniProtKB-UniRule"/>
</dbReference>
<keyword evidence="8 15" id="KW-0547">Nucleotide-binding</keyword>
<evidence type="ECO:0000256" key="12">
    <source>
        <dbReference type="ARBA" id="ARBA00022917"/>
    </source>
</evidence>
<keyword evidence="10 15" id="KW-0460">Magnesium</keyword>
<dbReference type="SUPFAM" id="SSF56037">
    <property type="entry name" value="PheT/TilS domain"/>
    <property type="match status" value="1"/>
</dbReference>
<evidence type="ECO:0000256" key="7">
    <source>
        <dbReference type="ARBA" id="ARBA00022723"/>
    </source>
</evidence>
<dbReference type="AlphaFoldDB" id="W4V2G3"/>
<dbReference type="EMBL" id="BAVR01000003">
    <property type="protein sequence ID" value="GAE86998.1"/>
    <property type="molecule type" value="Genomic_DNA"/>
</dbReference>
<dbReference type="InterPro" id="IPR005121">
    <property type="entry name" value="Fdx_antiC-bd"/>
</dbReference>
<comment type="subunit">
    <text evidence="3 15">Tetramer of two alpha and two beta subunits.</text>
</comment>
<dbReference type="NCBIfam" id="NF045760">
    <property type="entry name" value="YtpR"/>
    <property type="match status" value="1"/>
</dbReference>
<evidence type="ECO:0000256" key="16">
    <source>
        <dbReference type="PROSITE-ProRule" id="PRU00209"/>
    </source>
</evidence>
<dbReference type="Proteomes" id="UP000019109">
    <property type="component" value="Unassembled WGS sequence"/>
</dbReference>
<dbReference type="SUPFAM" id="SSF55681">
    <property type="entry name" value="Class II aaRS and biotin synthetases"/>
    <property type="match status" value="1"/>
</dbReference>
<gene>
    <name evidence="15" type="primary">pheT</name>
    <name evidence="20" type="ORF">JCM21531_335</name>
</gene>
<dbReference type="Pfam" id="PF01588">
    <property type="entry name" value="tRNA_bind"/>
    <property type="match status" value="1"/>
</dbReference>
<evidence type="ECO:0000256" key="5">
    <source>
        <dbReference type="ARBA" id="ARBA00022555"/>
    </source>
</evidence>
<keyword evidence="5 16" id="KW-0820">tRNA-binding</keyword>
<evidence type="ECO:0000259" key="19">
    <source>
        <dbReference type="PROSITE" id="PS51483"/>
    </source>
</evidence>
<evidence type="ECO:0000256" key="6">
    <source>
        <dbReference type="ARBA" id="ARBA00022598"/>
    </source>
</evidence>
<evidence type="ECO:0000259" key="17">
    <source>
        <dbReference type="PROSITE" id="PS50886"/>
    </source>
</evidence>
<dbReference type="NCBIfam" id="TIGR00472">
    <property type="entry name" value="pheT_bact"/>
    <property type="match status" value="1"/>
</dbReference>
<dbReference type="PROSITE" id="PS51483">
    <property type="entry name" value="B5"/>
    <property type="match status" value="1"/>
</dbReference>
<dbReference type="STRING" id="1294263.JCM21531_335"/>
<proteinExistence type="inferred from homology"/>
<dbReference type="Pfam" id="PF17759">
    <property type="entry name" value="tRNA_synthFbeta"/>
    <property type="match status" value="1"/>
</dbReference>
<dbReference type="InterPro" id="IPR005146">
    <property type="entry name" value="B3/B4_tRNA-bd"/>
</dbReference>
<dbReference type="GO" id="GO:0000287">
    <property type="term" value="F:magnesium ion binding"/>
    <property type="evidence" value="ECO:0007669"/>
    <property type="project" value="UniProtKB-UniRule"/>
</dbReference>
<dbReference type="SMART" id="SM00896">
    <property type="entry name" value="FDX-ACB"/>
    <property type="match status" value="1"/>
</dbReference>
<dbReference type="SUPFAM" id="SSF46955">
    <property type="entry name" value="Putative DNA-binding domain"/>
    <property type="match status" value="1"/>
</dbReference>
<comment type="cofactor">
    <cofactor evidence="15">
        <name>Mg(2+)</name>
        <dbReference type="ChEBI" id="CHEBI:18420"/>
    </cofactor>
    <text evidence="15">Binds 2 magnesium ions per tetramer.</text>
</comment>
<keyword evidence="9 15" id="KW-0067">ATP-binding</keyword>
<keyword evidence="11 16" id="KW-0694">RNA-binding</keyword>
<dbReference type="InterPro" id="IPR045864">
    <property type="entry name" value="aa-tRNA-synth_II/BPL/LPL"/>
</dbReference>
<dbReference type="CDD" id="cd02796">
    <property type="entry name" value="tRNA_bind_bactPheRS"/>
    <property type="match status" value="1"/>
</dbReference>
<dbReference type="InterPro" id="IPR036690">
    <property type="entry name" value="Fdx_antiC-bd_sf"/>
</dbReference>
<feature type="domain" description="FDX-ACB" evidence="18">
    <location>
        <begin position="702"/>
        <end position="795"/>
    </location>
</feature>
<evidence type="ECO:0000256" key="11">
    <source>
        <dbReference type="ARBA" id="ARBA00022884"/>
    </source>
</evidence>
<evidence type="ECO:0000256" key="13">
    <source>
        <dbReference type="ARBA" id="ARBA00023146"/>
    </source>
</evidence>
<dbReference type="HAMAP" id="MF_00283">
    <property type="entry name" value="Phe_tRNA_synth_beta1"/>
    <property type="match status" value="1"/>
</dbReference>
<dbReference type="GO" id="GO:0140096">
    <property type="term" value="F:catalytic activity, acting on a protein"/>
    <property type="evidence" value="ECO:0007669"/>
    <property type="project" value="UniProtKB-ARBA"/>
</dbReference>
<dbReference type="SUPFAM" id="SSF54991">
    <property type="entry name" value="Anticodon-binding domain of PheRS"/>
    <property type="match status" value="1"/>
</dbReference>
<evidence type="ECO:0000259" key="18">
    <source>
        <dbReference type="PROSITE" id="PS51447"/>
    </source>
</evidence>
<evidence type="ECO:0000256" key="9">
    <source>
        <dbReference type="ARBA" id="ARBA00022840"/>
    </source>
</evidence>
<sequence>MKAPIDWLKDYVDINVSPKEFADAMTMSGSKVEGIEVQGEDITKVVVGKILSVEKHPDADKLQVTKVDVGSEVIQIVTGAQNISVGDYIPVALVGSTLPGDKKISKGKLRGIESYGMMCSIEELGLTRDDCPDAPEDGIYILPKEEELGKDIKEVLGLNQKVIEFEITSNRPDCLSIIGLAREAAVTLKTEFKKPALNLKEEGDDASQYISVEVKDAELCPRFAARVVKDVKIGPSPKWMKDRLKAAGVRPINNIVDITNYVMLEYGQPMHAYDIKDIKGSKIIVRRALDGEIIKTLDDQDRELDSSMLVIADEERAVGVAGVMGGANSEIKEDTKTIVFEAANFNGTSVRLTAKKLGMRTEASGRFEKGLDAENVEAAINRAAQLVEELGIGTVCKGMIDCYPKKKERRIINLRVDKINSFLGTNISKEEMVGILKSLEFEVDENNMTVKVPSFRDDVEREADIAEEIARFYDYNNIEATLLSGKSATLGRKTYKQIIEDLIKETMIACGLSETYTFSFTSPKVFDKLNLPEDSELRKAIVISNPLGEDYSIMRTTTIPDMLGVISTNYNRRIEEARLFEMSRVYIPQSLPINELPQEKFVLTLGMYGELDFYDLKGVVEELFERLGIENYEILPEKINSVFHPGRTAVINIGGEYAGIIGEIHPEVAERFECPERTYIGVIEVETLVSKASMDCQYKGLPKYPAVTRDIAMLVKDEVLVKEIEDIIKQRAGKILESIKLFDVYKGKQVPEGMKSVAYSITFRASDRTLTDEEVGKAMTKILDGLKRNLGAELR</sequence>
<keyword evidence="21" id="KW-1185">Reference proteome</keyword>
<dbReference type="Gene3D" id="3.50.40.10">
    <property type="entry name" value="Phenylalanyl-trna Synthetase, Chain B, domain 3"/>
    <property type="match status" value="1"/>
</dbReference>
<dbReference type="InterPro" id="IPR012340">
    <property type="entry name" value="NA-bd_OB-fold"/>
</dbReference>
<dbReference type="SMART" id="SM00873">
    <property type="entry name" value="B3_4"/>
    <property type="match status" value="1"/>
</dbReference>
<evidence type="ECO:0000256" key="4">
    <source>
        <dbReference type="ARBA" id="ARBA00022490"/>
    </source>
</evidence>
<dbReference type="PROSITE" id="PS51447">
    <property type="entry name" value="FDX_ACB"/>
    <property type="match status" value="1"/>
</dbReference>
<comment type="similarity">
    <text evidence="2 15">Belongs to the phenylalanyl-tRNA synthetase beta subunit family. Type 1 subfamily.</text>
</comment>
<evidence type="ECO:0000313" key="21">
    <source>
        <dbReference type="Proteomes" id="UP000019109"/>
    </source>
</evidence>
<evidence type="ECO:0000256" key="1">
    <source>
        <dbReference type="ARBA" id="ARBA00004496"/>
    </source>
</evidence>
<dbReference type="InterPro" id="IPR009061">
    <property type="entry name" value="DNA-bd_dom_put_sf"/>
</dbReference>
<dbReference type="Pfam" id="PF03483">
    <property type="entry name" value="B3_4"/>
    <property type="match status" value="1"/>
</dbReference>
<accession>W4V2G3</accession>
<evidence type="ECO:0000256" key="10">
    <source>
        <dbReference type="ARBA" id="ARBA00022842"/>
    </source>
</evidence>
<keyword evidence="6 15" id="KW-0436">Ligase</keyword>
<dbReference type="Gene3D" id="2.40.50.140">
    <property type="entry name" value="Nucleic acid-binding proteins"/>
    <property type="match status" value="1"/>
</dbReference>
<keyword evidence="4 15" id="KW-0963">Cytoplasm</keyword>
<dbReference type="InterPro" id="IPR004532">
    <property type="entry name" value="Phe-tRNA-ligase_IIc_bsu_bact"/>
</dbReference>
<dbReference type="Pfam" id="PF03147">
    <property type="entry name" value="FDX-ACB"/>
    <property type="match status" value="1"/>
</dbReference>
<dbReference type="CDD" id="cd00769">
    <property type="entry name" value="PheRS_beta_core"/>
    <property type="match status" value="1"/>
</dbReference>
<comment type="subcellular location">
    <subcellularLocation>
        <location evidence="1 15">Cytoplasm</location>
    </subcellularLocation>
</comment>
<feature type="domain" description="B5" evidence="19">
    <location>
        <begin position="407"/>
        <end position="480"/>
    </location>
</feature>
<organism evidence="20 21">
    <name type="scientific">Acetivibrio straminisolvens JCM 21531</name>
    <dbReference type="NCBI Taxonomy" id="1294263"/>
    <lineage>
        <taxon>Bacteria</taxon>
        <taxon>Bacillati</taxon>
        <taxon>Bacillota</taxon>
        <taxon>Clostridia</taxon>
        <taxon>Eubacteriales</taxon>
        <taxon>Oscillospiraceae</taxon>
        <taxon>Acetivibrio</taxon>
    </lineage>
</organism>
<dbReference type="InterPro" id="IPR041616">
    <property type="entry name" value="PheRS_beta_core"/>
</dbReference>
<dbReference type="GO" id="GO:0005524">
    <property type="term" value="F:ATP binding"/>
    <property type="evidence" value="ECO:0007669"/>
    <property type="project" value="UniProtKB-UniRule"/>
</dbReference>
<dbReference type="FunFam" id="3.30.70.380:FF:000001">
    <property type="entry name" value="Phenylalanine--tRNA ligase beta subunit"/>
    <property type="match status" value="1"/>
</dbReference>
<dbReference type="SUPFAM" id="SSF50249">
    <property type="entry name" value="Nucleic acid-binding proteins"/>
    <property type="match status" value="1"/>
</dbReference>
<dbReference type="Gene3D" id="3.30.56.10">
    <property type="match status" value="2"/>
</dbReference>
<dbReference type="PROSITE" id="PS50886">
    <property type="entry name" value="TRBD"/>
    <property type="match status" value="1"/>
</dbReference>
<evidence type="ECO:0000256" key="14">
    <source>
        <dbReference type="ARBA" id="ARBA00049255"/>
    </source>
</evidence>
<evidence type="ECO:0000256" key="15">
    <source>
        <dbReference type="HAMAP-Rule" id="MF_00283"/>
    </source>
</evidence>
<dbReference type="InterPro" id="IPR045060">
    <property type="entry name" value="Phe-tRNA-ligase_IIc_bsu"/>
</dbReference>
<dbReference type="Gene3D" id="3.30.70.380">
    <property type="entry name" value="Ferrodoxin-fold anticodon-binding domain"/>
    <property type="match status" value="1"/>
</dbReference>
<dbReference type="Gene3D" id="3.30.930.10">
    <property type="entry name" value="Bira Bifunctional Protein, Domain 2"/>
    <property type="match status" value="1"/>
</dbReference>
<protein>
    <recommendedName>
        <fullName evidence="15">Phenylalanine--tRNA ligase beta subunit</fullName>
        <ecNumber evidence="15">6.1.1.20</ecNumber>
    </recommendedName>
    <alternativeName>
        <fullName evidence="15">Phenylalanyl-tRNA synthetase beta subunit</fullName>
        <shortName evidence="15">PheRS</shortName>
    </alternativeName>
</protein>
<dbReference type="GO" id="GO:0006432">
    <property type="term" value="P:phenylalanyl-tRNA aminoacylation"/>
    <property type="evidence" value="ECO:0007669"/>
    <property type="project" value="UniProtKB-UniRule"/>
</dbReference>
<dbReference type="GO" id="GO:0004826">
    <property type="term" value="F:phenylalanine-tRNA ligase activity"/>
    <property type="evidence" value="ECO:0007669"/>
    <property type="project" value="UniProtKB-UniRule"/>
</dbReference>
<evidence type="ECO:0000256" key="2">
    <source>
        <dbReference type="ARBA" id="ARBA00008653"/>
    </source>
</evidence>
<reference evidence="20" key="1">
    <citation type="journal article" date="2014" name="Genome Announc.">
        <title>Draft Genome Sequence of Clostridium straminisolvens Strain JCM 21531T, Isolated from a Cellulose-Degrading Bacterial Community.</title>
        <authorList>
            <person name="Yuki M."/>
            <person name="Oshima K."/>
            <person name="Suda W."/>
            <person name="Sakamoto M."/>
            <person name="Kitamura K."/>
            <person name="Iida T."/>
            <person name="Hattori M."/>
            <person name="Ohkuma M."/>
        </authorList>
    </citation>
    <scope>NUCLEOTIDE SEQUENCE [LARGE SCALE GENOMIC DNA]</scope>
    <source>
        <strain evidence="20">JCM 21531</strain>
    </source>
</reference>
<dbReference type="InterPro" id="IPR005147">
    <property type="entry name" value="tRNA_synthase_B5-dom"/>
</dbReference>
<feature type="domain" description="TRNA-binding" evidence="17">
    <location>
        <begin position="39"/>
        <end position="153"/>
    </location>
</feature>
<keyword evidence="13 15" id="KW-0030">Aminoacyl-tRNA synthetase</keyword>
<feature type="binding site" evidence="15">
    <location>
        <position position="468"/>
    </location>
    <ligand>
        <name>Mg(2+)</name>
        <dbReference type="ChEBI" id="CHEBI:18420"/>
        <note>shared with alpha subunit</note>
    </ligand>
</feature>
<feature type="binding site" evidence="15">
    <location>
        <position position="458"/>
    </location>
    <ligand>
        <name>Mg(2+)</name>
        <dbReference type="ChEBI" id="CHEBI:18420"/>
        <note>shared with alpha subunit</note>
    </ligand>
</feature>